<evidence type="ECO:0000256" key="3">
    <source>
        <dbReference type="ARBA" id="ARBA00023004"/>
    </source>
</evidence>
<evidence type="ECO:0000256" key="2">
    <source>
        <dbReference type="ARBA" id="ARBA00022723"/>
    </source>
</evidence>
<dbReference type="InterPro" id="IPR042244">
    <property type="entry name" value="HypD_2_sf"/>
</dbReference>
<reference evidence="4" key="1">
    <citation type="submission" date="2022-06" db="EMBL/GenBank/DDBJ databases">
        <title>Akkermansia biwalacus sp. nov., an anaerobic mucin-degrading bacterium isolated from human intestine.</title>
        <authorList>
            <person name="Kobayashi Y."/>
            <person name="Inoue S."/>
            <person name="Kawahara T."/>
            <person name="Kohda N."/>
        </authorList>
    </citation>
    <scope>NUCLEOTIDE SEQUENCE</scope>
    <source>
        <strain evidence="4">WON2089</strain>
    </source>
</reference>
<dbReference type="InterPro" id="IPR042243">
    <property type="entry name" value="HypD_1"/>
</dbReference>
<dbReference type="PANTHER" id="PTHR30149">
    <property type="entry name" value="HYDROGENASE PROTEIN ASSEMBLY PROTEIN HYPD"/>
    <property type="match status" value="1"/>
</dbReference>
<evidence type="ECO:0000313" key="4">
    <source>
        <dbReference type="EMBL" id="BDL42802.1"/>
    </source>
</evidence>
<keyword evidence="3" id="KW-0408">Iron</keyword>
<dbReference type="PIRSF" id="PIRSF005622">
    <property type="entry name" value="Hydrgn_mat_hypD"/>
    <property type="match status" value="1"/>
</dbReference>
<keyword evidence="2" id="KW-0479">Metal-binding</keyword>
<dbReference type="NCBIfam" id="TIGR00075">
    <property type="entry name" value="hypD"/>
    <property type="match status" value="1"/>
</dbReference>
<accession>A0ABM7ZDJ6</accession>
<evidence type="ECO:0000256" key="1">
    <source>
        <dbReference type="ARBA" id="ARBA00007888"/>
    </source>
</evidence>
<dbReference type="Proteomes" id="UP001062263">
    <property type="component" value="Chromosome"/>
</dbReference>
<dbReference type="EMBL" id="AP025943">
    <property type="protein sequence ID" value="BDL42802.1"/>
    <property type="molecule type" value="Genomic_DNA"/>
</dbReference>
<dbReference type="Pfam" id="PF01924">
    <property type="entry name" value="HypD"/>
    <property type="match status" value="1"/>
</dbReference>
<comment type="similarity">
    <text evidence="1">Belongs to the HypD family.</text>
</comment>
<keyword evidence="5" id="KW-1185">Reference proteome</keyword>
<dbReference type="Gene3D" id="3.40.50.11740">
    <property type="entry name" value="HypD, alpha/beta domain 2"/>
    <property type="match status" value="2"/>
</dbReference>
<evidence type="ECO:0000313" key="5">
    <source>
        <dbReference type="Proteomes" id="UP001062263"/>
    </source>
</evidence>
<dbReference type="Gene3D" id="6.10.20.100">
    <property type="match status" value="1"/>
</dbReference>
<name>A0ABM7ZDJ6_9BACT</name>
<gene>
    <name evidence="4" type="ORF">Abiwalacus_03760</name>
</gene>
<dbReference type="RefSeq" id="WP_251828161.1">
    <property type="nucleotide sequence ID" value="NZ_AP025943.1"/>
</dbReference>
<dbReference type="PANTHER" id="PTHR30149:SF0">
    <property type="entry name" value="HYDROGENASE MATURATION FACTOR HYPD"/>
    <property type="match status" value="1"/>
</dbReference>
<sequence length="360" mass="39005">MLAEFMQEEVYQLLDDLHHTVTRPWAVMEVCGGQTHAIASLGLEELLPPGLRLIHGPGCPVCVTSVDLIDRAVELSLRPGVVLCSYGDMMRVPGSRGDLLSAKARGGDVRLMYSPLEAVALAGDNPGLDVVFFAVGFETTAPATALAMQQARALGHANFSVLCAHVQVPPALEWLMDQQEGRPDGFLAPGHVCAVTGEGDYRRLAERYRVPMTVTGFEGTDLLCGILMCVRQLEAGEHGVRNAYPRYVKPEGNAAARKRMEEVFETEDRHWRGLGLIPGGGMKVRLEWRDMDASVRFDCRACDGTADEASGCMAGQVLRGLLRPVECPHFGSSCTPLTPLGAPMVSGEGACAAYYRYKRS</sequence>
<dbReference type="InterPro" id="IPR002780">
    <property type="entry name" value="Hyd_form_HypD"/>
</dbReference>
<proteinExistence type="inferred from homology"/>
<organism evidence="4 5">
    <name type="scientific">Akkermansia biwaensis</name>
    <dbReference type="NCBI Taxonomy" id="2946555"/>
    <lineage>
        <taxon>Bacteria</taxon>
        <taxon>Pseudomonadati</taxon>
        <taxon>Verrucomicrobiota</taxon>
        <taxon>Verrucomicrobiia</taxon>
        <taxon>Verrucomicrobiales</taxon>
        <taxon>Akkermansiaceae</taxon>
        <taxon>Akkermansia</taxon>
    </lineage>
</organism>
<protein>
    <submittedName>
        <fullName evidence="4">Hydrogenase formation protein HypD</fullName>
    </submittedName>
</protein>